<dbReference type="PROSITE" id="PS50097">
    <property type="entry name" value="BTB"/>
    <property type="match status" value="2"/>
</dbReference>
<organism evidence="4 5">
    <name type="scientific">Clavelina lepadiformis</name>
    <name type="common">Light-bulb sea squirt</name>
    <name type="synonym">Ascidia lepadiformis</name>
    <dbReference type="NCBI Taxonomy" id="159417"/>
    <lineage>
        <taxon>Eukaryota</taxon>
        <taxon>Metazoa</taxon>
        <taxon>Chordata</taxon>
        <taxon>Tunicata</taxon>
        <taxon>Ascidiacea</taxon>
        <taxon>Aplousobranchia</taxon>
        <taxon>Clavelinidae</taxon>
        <taxon>Clavelina</taxon>
    </lineage>
</organism>
<protein>
    <recommendedName>
        <fullName evidence="3">BTB domain-containing protein</fullName>
    </recommendedName>
</protein>
<feature type="domain" description="BTB" evidence="3">
    <location>
        <begin position="64"/>
        <end position="150"/>
    </location>
</feature>
<evidence type="ECO:0000313" key="4">
    <source>
        <dbReference type="EMBL" id="CAK8672281.1"/>
    </source>
</evidence>
<dbReference type="InterPro" id="IPR011333">
    <property type="entry name" value="SKP1/BTB/POZ_sf"/>
</dbReference>
<evidence type="ECO:0000313" key="5">
    <source>
        <dbReference type="Proteomes" id="UP001642483"/>
    </source>
</evidence>
<reference evidence="4 5" key="1">
    <citation type="submission" date="2024-02" db="EMBL/GenBank/DDBJ databases">
        <authorList>
            <person name="Daric V."/>
            <person name="Darras S."/>
        </authorList>
    </citation>
    <scope>NUCLEOTIDE SEQUENCE [LARGE SCALE GENOMIC DNA]</scope>
</reference>
<feature type="domain" description="BTB" evidence="3">
    <location>
        <begin position="245"/>
        <end position="306"/>
    </location>
</feature>
<dbReference type="SUPFAM" id="SSF117281">
    <property type="entry name" value="Kelch motif"/>
    <property type="match status" value="1"/>
</dbReference>
<name>A0ABP0EXT8_CLALP</name>
<dbReference type="Pfam" id="PF07707">
    <property type="entry name" value="BACK"/>
    <property type="match status" value="1"/>
</dbReference>
<dbReference type="Gene3D" id="1.25.40.420">
    <property type="match status" value="1"/>
</dbReference>
<evidence type="ECO:0000259" key="3">
    <source>
        <dbReference type="PROSITE" id="PS50097"/>
    </source>
</evidence>
<dbReference type="InterPro" id="IPR006652">
    <property type="entry name" value="Kelch_1"/>
</dbReference>
<dbReference type="EMBL" id="CAWYQH010000001">
    <property type="protein sequence ID" value="CAK8672281.1"/>
    <property type="molecule type" value="Genomic_DNA"/>
</dbReference>
<dbReference type="PANTHER" id="PTHR24412">
    <property type="entry name" value="KELCH PROTEIN"/>
    <property type="match status" value="1"/>
</dbReference>
<sequence length="847" mass="98092">MGNEQSTHDREFINKCAHEIDKCSIGKSNLVFKKPVYIKKSQAKNYFSGSFSKLNELRKCGMFTDMKICHETKSYPCHSIVLMNRSPYFERLVIRHFNQYKKGYYSSKYNYLGSLSPKVAELSIDANDISPKIIEDLLSFMYLGRIDLPKDDVEKIMEYSRAANKWDLWLIANDKRVSLCSYSLREATLHLYNELFTPEEMQTPCIHILDNQLEENIKKKFSIYEYFFTGERIKNADEYKRAIPFNFCISLDHGEKVWCHRELLVTFLDYFHALLTTPSYEEYNKDSITLRDVTSFDLKFILKCMYVPTVCGKEITKGIAAVSGWLCRENYLFHLAEQQLIQMLNYDNCLELKCFAEMHSFHDLYVAACHLSYTGLNSITSLPSFQDFSKEAVCDYLSSDKLFVLNEVEVFHAFLRWGKCKRDNDDLYHVFKAVIRLSLLRMSELEHIVMKMLPFPDGDLSYLGKKMHKMIQNDLDEVCDAAGKWPMELRMSHYGQSFRNCCKKCVVVGGASFHIYGVQQIDKENYTHVFTGDQEAALILRKCCTYEYYGKTTQLTSPRYLMFEATQYGIAVFDNMIYITGGKIERLGSDPITKTLTFDPLFHVWKEGPPLLEPRFGHSMVAVGHSIYVIGGYRQSGVAAIDIERLQFGQTSWTVETIIADAASFTCAVWKDVIYLFCRNTSNKYSLLCYSTKLRTWFKPIPLFFPHGCPAIVFIKAITCGHDIYVFGEVVSSKRKLVVSLFSIIEEKWLPCIHTINAVGIPFEYNKKFYIYLKDALYDGRLLLRRSDSFPIKIKLLDIKFDSDSHYLEKDLVVDLPCEKSEMCSSQCFDADSDTPYKSPAFLNLNF</sequence>
<gene>
    <name evidence="4" type="ORF">CVLEPA_LOCUS1246</name>
</gene>
<dbReference type="InterPro" id="IPR015915">
    <property type="entry name" value="Kelch-typ_b-propeller"/>
</dbReference>
<dbReference type="Proteomes" id="UP001642483">
    <property type="component" value="Unassembled WGS sequence"/>
</dbReference>
<comment type="caution">
    <text evidence="4">The sequence shown here is derived from an EMBL/GenBank/DDBJ whole genome shotgun (WGS) entry which is preliminary data.</text>
</comment>
<dbReference type="SMART" id="SM00225">
    <property type="entry name" value="BTB"/>
    <property type="match status" value="2"/>
</dbReference>
<dbReference type="Gene3D" id="2.120.10.80">
    <property type="entry name" value="Kelch-type beta propeller"/>
    <property type="match status" value="1"/>
</dbReference>
<evidence type="ECO:0000256" key="1">
    <source>
        <dbReference type="ARBA" id="ARBA00022441"/>
    </source>
</evidence>
<dbReference type="Pfam" id="PF00651">
    <property type="entry name" value="BTB"/>
    <property type="match status" value="2"/>
</dbReference>
<dbReference type="CDD" id="cd18186">
    <property type="entry name" value="BTB_POZ_ZBTB_KLHL-like"/>
    <property type="match status" value="2"/>
</dbReference>
<keyword evidence="5" id="KW-1185">Reference proteome</keyword>
<evidence type="ECO:0000256" key="2">
    <source>
        <dbReference type="ARBA" id="ARBA00022737"/>
    </source>
</evidence>
<dbReference type="Pfam" id="PF01344">
    <property type="entry name" value="Kelch_1"/>
    <property type="match status" value="1"/>
</dbReference>
<accession>A0ABP0EXT8</accession>
<dbReference type="PANTHER" id="PTHR24412:SF489">
    <property type="entry name" value="RING FINGER DOMAIN AND KELCH REPEAT-CONTAINING PROTEIN DDB_G0271372"/>
    <property type="match status" value="1"/>
</dbReference>
<dbReference type="InterPro" id="IPR011705">
    <property type="entry name" value="BACK"/>
</dbReference>
<dbReference type="InterPro" id="IPR000210">
    <property type="entry name" value="BTB/POZ_dom"/>
</dbReference>
<proteinExistence type="predicted"/>
<keyword evidence="2" id="KW-0677">Repeat</keyword>
<dbReference type="SUPFAM" id="SSF54695">
    <property type="entry name" value="POZ domain"/>
    <property type="match status" value="2"/>
</dbReference>
<keyword evidence="1" id="KW-0880">Kelch repeat</keyword>
<dbReference type="SMART" id="SM00875">
    <property type="entry name" value="BACK"/>
    <property type="match status" value="1"/>
</dbReference>
<dbReference type="Gene3D" id="3.30.710.10">
    <property type="entry name" value="Potassium Channel Kv1.1, Chain A"/>
    <property type="match status" value="2"/>
</dbReference>